<proteinExistence type="predicted"/>
<dbReference type="Proteomes" id="UP000823786">
    <property type="component" value="Unassembled WGS sequence"/>
</dbReference>
<evidence type="ECO:0000313" key="1">
    <source>
        <dbReference type="EMBL" id="MBP1861630.1"/>
    </source>
</evidence>
<keyword evidence="2" id="KW-1185">Reference proteome</keyword>
<dbReference type="EMBL" id="JAGGJV010000011">
    <property type="protein sequence ID" value="MBP1861630.1"/>
    <property type="molecule type" value="Genomic_DNA"/>
</dbReference>
<evidence type="ECO:0000313" key="2">
    <source>
        <dbReference type="Proteomes" id="UP000823786"/>
    </source>
</evidence>
<gene>
    <name evidence="1" type="ORF">J2Z75_005159</name>
</gene>
<sequence>MLARRSGTLGSALVKEIATLLGFRWDDDGLAMQPGLAAPFVAPDLISAICATRPDSEVLALGLAARQRCPN</sequence>
<protein>
    <submittedName>
        <fullName evidence="1">Uncharacterized protein</fullName>
    </submittedName>
</protein>
<organism evidence="1 2">
    <name type="scientific">Rhizobium herbae</name>
    <dbReference type="NCBI Taxonomy" id="508661"/>
    <lineage>
        <taxon>Bacteria</taxon>
        <taxon>Pseudomonadati</taxon>
        <taxon>Pseudomonadota</taxon>
        <taxon>Alphaproteobacteria</taxon>
        <taxon>Hyphomicrobiales</taxon>
        <taxon>Rhizobiaceae</taxon>
        <taxon>Rhizobium/Agrobacterium group</taxon>
        <taxon>Rhizobium</taxon>
    </lineage>
</organism>
<name>A0ABS4EUJ4_9HYPH</name>
<reference evidence="1 2" key="1">
    <citation type="submission" date="2021-03" db="EMBL/GenBank/DDBJ databases">
        <title>Genomic Encyclopedia of Type Strains, Phase IV (KMG-IV): sequencing the most valuable type-strain genomes for metagenomic binning, comparative biology and taxonomic classification.</title>
        <authorList>
            <person name="Goeker M."/>
        </authorList>
    </citation>
    <scope>NUCLEOTIDE SEQUENCE [LARGE SCALE GENOMIC DNA]</scope>
    <source>
        <strain evidence="1 2">DSM 26427</strain>
    </source>
</reference>
<comment type="caution">
    <text evidence="1">The sequence shown here is derived from an EMBL/GenBank/DDBJ whole genome shotgun (WGS) entry which is preliminary data.</text>
</comment>
<accession>A0ABS4EUJ4</accession>